<evidence type="ECO:0000256" key="2">
    <source>
        <dbReference type="ARBA" id="ARBA00022475"/>
    </source>
</evidence>
<comment type="subcellular location">
    <subcellularLocation>
        <location evidence="1 6">Cell membrane</location>
        <topology evidence="1 6">Multi-pass membrane protein</topology>
    </subcellularLocation>
</comment>
<accession>A0A8K0KIH7</accession>
<keyword evidence="8" id="KW-1185">Reference proteome</keyword>
<comment type="caution">
    <text evidence="7">The sequence shown here is derived from an EMBL/GenBank/DDBJ whole genome shotgun (WGS) entry which is preliminary data.</text>
</comment>
<name>A0A8K0KIH7_LADFU</name>
<protein>
    <recommendedName>
        <fullName evidence="6">Gustatory receptor</fullName>
    </recommendedName>
</protein>
<dbReference type="GO" id="GO:0050909">
    <property type="term" value="P:sensory perception of taste"/>
    <property type="evidence" value="ECO:0007669"/>
    <property type="project" value="InterPro"/>
</dbReference>
<dbReference type="OrthoDB" id="6625921at2759"/>
<dbReference type="InterPro" id="IPR013604">
    <property type="entry name" value="7TM_chemorcpt"/>
</dbReference>
<comment type="caution">
    <text evidence="6">Lacks conserved residue(s) required for the propagation of feature annotation.</text>
</comment>
<sequence>MRPLVRPQMAGVSSKSHLWNEQRHSKKWPMDTIAVAKASGMFWKNNSSKKIRMGTYYNTMSPIFKALRLVGCLPMSIDDRNGVVEFRVFSLPMAFTLIVYSLWSLLVWFVVQDRFRILENSTDSFDESVMAYIFIIYFWEWPLVPFIRWFWQTPRLLSFLAKWKNFEDRYERVTSISIEKDQQTIRFVVISIVYCIPWVSSALMLLCNFIIPKMRSFHLVSYWYIATEMFLNTALAWATSRALIAASKGLVRGLRRDAIRVNTMSQTRGTRNWAQEYMADGDIRDELTLMLVRPRTSKKIRDFLQMMDATPPYISIGEYITVNKEFVSQLLGTMVTYVVVLMQFRHAKDSPHSSEIHRNGNISQEYIPTNFTDSY</sequence>
<evidence type="ECO:0000256" key="6">
    <source>
        <dbReference type="RuleBase" id="RU363108"/>
    </source>
</evidence>
<evidence type="ECO:0000256" key="1">
    <source>
        <dbReference type="ARBA" id="ARBA00004651"/>
    </source>
</evidence>
<keyword evidence="6" id="KW-0807">Transducer</keyword>
<proteinExistence type="inferred from homology"/>
<comment type="similarity">
    <text evidence="6">Belongs to the insect chemoreceptor superfamily. Gustatory receptor (GR) family.</text>
</comment>
<dbReference type="EMBL" id="KZ308825">
    <property type="protein sequence ID" value="KAG8234551.1"/>
    <property type="molecule type" value="Genomic_DNA"/>
</dbReference>
<evidence type="ECO:0000313" key="8">
    <source>
        <dbReference type="Proteomes" id="UP000792457"/>
    </source>
</evidence>
<dbReference type="GO" id="GO:0007165">
    <property type="term" value="P:signal transduction"/>
    <property type="evidence" value="ECO:0007669"/>
    <property type="project" value="UniProtKB-KW"/>
</dbReference>
<reference evidence="7" key="2">
    <citation type="submission" date="2017-10" db="EMBL/GenBank/DDBJ databases">
        <title>Ladona fulva Genome sequencing and assembly.</title>
        <authorList>
            <person name="Murali S."/>
            <person name="Richards S."/>
            <person name="Bandaranaike D."/>
            <person name="Bellair M."/>
            <person name="Blankenburg K."/>
            <person name="Chao H."/>
            <person name="Dinh H."/>
            <person name="Doddapaneni H."/>
            <person name="Dugan-Rocha S."/>
            <person name="Elkadiri S."/>
            <person name="Gnanaolivu R."/>
            <person name="Hernandez B."/>
            <person name="Skinner E."/>
            <person name="Javaid M."/>
            <person name="Lee S."/>
            <person name="Li M."/>
            <person name="Ming W."/>
            <person name="Munidasa M."/>
            <person name="Muniz J."/>
            <person name="Nguyen L."/>
            <person name="Hughes D."/>
            <person name="Osuji N."/>
            <person name="Pu L.-L."/>
            <person name="Puazo M."/>
            <person name="Qu C."/>
            <person name="Quiroz J."/>
            <person name="Raj R."/>
            <person name="Weissenberger G."/>
            <person name="Xin Y."/>
            <person name="Zou X."/>
            <person name="Han Y."/>
            <person name="Worley K."/>
            <person name="Muzny D."/>
            <person name="Gibbs R."/>
        </authorList>
    </citation>
    <scope>NUCLEOTIDE SEQUENCE</scope>
    <source>
        <strain evidence="7">Sampled in the wild</strain>
    </source>
</reference>
<feature type="transmembrane region" description="Helical" evidence="6">
    <location>
        <begin position="131"/>
        <end position="151"/>
    </location>
</feature>
<evidence type="ECO:0000256" key="5">
    <source>
        <dbReference type="ARBA" id="ARBA00023136"/>
    </source>
</evidence>
<dbReference type="Pfam" id="PF08395">
    <property type="entry name" value="7tm_7"/>
    <property type="match status" value="1"/>
</dbReference>
<dbReference type="AlphaFoldDB" id="A0A8K0KIH7"/>
<comment type="function">
    <text evidence="6">Gustatory receptor which mediates acceptance or avoidance behavior, depending on its substrates.</text>
</comment>
<gene>
    <name evidence="7" type="primary">Gr2</name>
    <name evidence="7" type="ORF">J437_LFUL019821</name>
</gene>
<organism evidence="7 8">
    <name type="scientific">Ladona fulva</name>
    <name type="common">Scarce chaser dragonfly</name>
    <name type="synonym">Libellula fulva</name>
    <dbReference type="NCBI Taxonomy" id="123851"/>
    <lineage>
        <taxon>Eukaryota</taxon>
        <taxon>Metazoa</taxon>
        <taxon>Ecdysozoa</taxon>
        <taxon>Arthropoda</taxon>
        <taxon>Hexapoda</taxon>
        <taxon>Insecta</taxon>
        <taxon>Pterygota</taxon>
        <taxon>Palaeoptera</taxon>
        <taxon>Odonata</taxon>
        <taxon>Epiprocta</taxon>
        <taxon>Anisoptera</taxon>
        <taxon>Libelluloidea</taxon>
        <taxon>Libellulidae</taxon>
        <taxon>Ladona</taxon>
    </lineage>
</organism>
<dbReference type="GO" id="GO:0005886">
    <property type="term" value="C:plasma membrane"/>
    <property type="evidence" value="ECO:0007669"/>
    <property type="project" value="UniProtKB-SubCell"/>
</dbReference>
<feature type="transmembrane region" description="Helical" evidence="6">
    <location>
        <begin position="187"/>
        <end position="211"/>
    </location>
</feature>
<feature type="transmembrane region" description="Helical" evidence="6">
    <location>
        <begin position="223"/>
        <end position="246"/>
    </location>
</feature>
<keyword evidence="4 6" id="KW-1133">Transmembrane helix</keyword>
<reference evidence="7" key="1">
    <citation type="submission" date="2013-04" db="EMBL/GenBank/DDBJ databases">
        <authorList>
            <person name="Qu J."/>
            <person name="Murali S.C."/>
            <person name="Bandaranaike D."/>
            <person name="Bellair M."/>
            <person name="Blankenburg K."/>
            <person name="Chao H."/>
            <person name="Dinh H."/>
            <person name="Doddapaneni H."/>
            <person name="Downs B."/>
            <person name="Dugan-Rocha S."/>
            <person name="Elkadiri S."/>
            <person name="Gnanaolivu R.D."/>
            <person name="Hernandez B."/>
            <person name="Javaid M."/>
            <person name="Jayaseelan J.C."/>
            <person name="Lee S."/>
            <person name="Li M."/>
            <person name="Ming W."/>
            <person name="Munidasa M."/>
            <person name="Muniz J."/>
            <person name="Nguyen L."/>
            <person name="Ongeri F."/>
            <person name="Osuji N."/>
            <person name="Pu L.-L."/>
            <person name="Puazo M."/>
            <person name="Qu C."/>
            <person name="Quiroz J."/>
            <person name="Raj R."/>
            <person name="Weissenberger G."/>
            <person name="Xin Y."/>
            <person name="Zou X."/>
            <person name="Han Y."/>
            <person name="Richards S."/>
            <person name="Worley K."/>
            <person name="Muzny D."/>
            <person name="Gibbs R."/>
        </authorList>
    </citation>
    <scope>NUCLEOTIDE SEQUENCE</scope>
    <source>
        <strain evidence="7">Sampled in the wild</strain>
    </source>
</reference>
<keyword evidence="2 6" id="KW-1003">Cell membrane</keyword>
<keyword evidence="5 6" id="KW-0472">Membrane</keyword>
<dbReference type="Proteomes" id="UP000792457">
    <property type="component" value="Unassembled WGS sequence"/>
</dbReference>
<evidence type="ECO:0000256" key="3">
    <source>
        <dbReference type="ARBA" id="ARBA00022692"/>
    </source>
</evidence>
<evidence type="ECO:0000313" key="7">
    <source>
        <dbReference type="EMBL" id="KAG8234551.1"/>
    </source>
</evidence>
<feature type="transmembrane region" description="Helical" evidence="6">
    <location>
        <begin position="88"/>
        <end position="111"/>
    </location>
</feature>
<keyword evidence="6 7" id="KW-0675">Receptor</keyword>
<evidence type="ECO:0000256" key="4">
    <source>
        <dbReference type="ARBA" id="ARBA00022989"/>
    </source>
</evidence>
<keyword evidence="3 6" id="KW-0812">Transmembrane</keyword>